<sequence>MGLDALRQEWGRRLREPLPPLRSAEFLRRELAWRLNALRDGDLDAKLRQRLDRLAKRHATAGAQRPLSSSPATGSTLVREWDGVAYSVVVLADGYLFEGETYKSLSAIARHITGVRWSGPRFFGLSAGRAQ</sequence>
<dbReference type="AlphaFoldDB" id="A0A6I6MPL4"/>
<accession>A0A6I6MPL4</accession>
<evidence type="ECO:0000313" key="2">
    <source>
        <dbReference type="Proteomes" id="UP000431269"/>
    </source>
</evidence>
<gene>
    <name evidence="1" type="ORF">DSM104635_00334</name>
</gene>
<proteinExistence type="predicted"/>
<keyword evidence="2" id="KW-1185">Reference proteome</keyword>
<name>A0A6I6MPL4_9CAUL</name>
<evidence type="ECO:0000313" key="1">
    <source>
        <dbReference type="EMBL" id="QGZ93522.1"/>
    </source>
</evidence>
<reference evidence="2" key="1">
    <citation type="submission" date="2019-12" db="EMBL/GenBank/DDBJ databases">
        <title>Complete genome of Terracaulis silvestris 0127_4.</title>
        <authorList>
            <person name="Vieira S."/>
            <person name="Riedel T."/>
            <person name="Sproer C."/>
            <person name="Pascual J."/>
            <person name="Boedeker C."/>
            <person name="Overmann J."/>
        </authorList>
    </citation>
    <scope>NUCLEOTIDE SEQUENCE [LARGE SCALE GENOMIC DNA]</scope>
    <source>
        <strain evidence="2">0127_4</strain>
    </source>
</reference>
<dbReference type="Pfam" id="PF11149">
    <property type="entry name" value="DUF2924"/>
    <property type="match status" value="1"/>
</dbReference>
<dbReference type="InterPro" id="IPR021322">
    <property type="entry name" value="DUF2924"/>
</dbReference>
<organism evidence="1 2">
    <name type="scientific">Terricaulis silvestris</name>
    <dbReference type="NCBI Taxonomy" id="2686094"/>
    <lineage>
        <taxon>Bacteria</taxon>
        <taxon>Pseudomonadati</taxon>
        <taxon>Pseudomonadota</taxon>
        <taxon>Alphaproteobacteria</taxon>
        <taxon>Caulobacterales</taxon>
        <taxon>Caulobacteraceae</taxon>
        <taxon>Terricaulis</taxon>
    </lineage>
</organism>
<protein>
    <recommendedName>
        <fullName evidence="3">DUF2924 domain-containing protein</fullName>
    </recommendedName>
</protein>
<dbReference type="KEGG" id="tsv:DSM104635_00334"/>
<dbReference type="EMBL" id="CP047045">
    <property type="protein sequence ID" value="QGZ93522.1"/>
    <property type="molecule type" value="Genomic_DNA"/>
</dbReference>
<dbReference type="Proteomes" id="UP000431269">
    <property type="component" value="Chromosome"/>
</dbReference>
<evidence type="ECO:0008006" key="3">
    <source>
        <dbReference type="Google" id="ProtNLM"/>
    </source>
</evidence>